<dbReference type="EMBL" id="CP157804">
    <property type="protein sequence ID" value="XBQ22228.1"/>
    <property type="molecule type" value="Genomic_DNA"/>
</dbReference>
<dbReference type="RefSeq" id="WP_349351237.1">
    <property type="nucleotide sequence ID" value="NZ_CP157804.1"/>
</dbReference>
<keyword evidence="1" id="KW-0677">Repeat</keyword>
<gene>
    <name evidence="3" type="ORF">ABNE31_11520</name>
</gene>
<dbReference type="SUPFAM" id="SSF82185">
    <property type="entry name" value="Histone H3 K4-specific methyltransferase SET7/9 N-terminal domain"/>
    <property type="match status" value="1"/>
</dbReference>
<name>A0AAU7MUZ5_9FLAO</name>
<dbReference type="SMART" id="SM00698">
    <property type="entry name" value="MORN"/>
    <property type="match status" value="4"/>
</dbReference>
<keyword evidence="2" id="KW-1133">Transmembrane helix</keyword>
<dbReference type="AlphaFoldDB" id="A0AAU7MUZ5"/>
<sequence length="282" mass="32173">MKLKKYTFFILLAVLAVGTVFFVAKSLKLKKELALTKQQNQTLTKKLESHEQLAKIDSLLLEGDYDGAIASYQTNLQTAGKENNMVIPLRIALAEKLRNKDISLNTAVVDETKRQDSLPVSRWSEETAIRKYDSLNFSLEKTKVQLARLKKQLQQKSYGEYLTFTSQKGNQLHYIGQVKNGKAHGFGVALLETGSRYEGEWKNNQRHGEGTFYWPDGEYYVGTYQNDKRSGYGTYYWPNGEKYTGQWKDDKRSGTGKFYDAEGEIVAGGEWSDDKLVEVNEK</sequence>
<protein>
    <recommendedName>
        <fullName evidence="4">MORN repeat-containing protein</fullName>
    </recommendedName>
</protein>
<accession>A0AAU7MUZ5</accession>
<dbReference type="Pfam" id="PF02493">
    <property type="entry name" value="MORN"/>
    <property type="match status" value="4"/>
</dbReference>
<dbReference type="InterPro" id="IPR003409">
    <property type="entry name" value="MORN"/>
</dbReference>
<evidence type="ECO:0000256" key="2">
    <source>
        <dbReference type="SAM" id="Phobius"/>
    </source>
</evidence>
<keyword evidence="2" id="KW-0472">Membrane</keyword>
<evidence type="ECO:0000313" key="3">
    <source>
        <dbReference type="EMBL" id="XBQ22228.1"/>
    </source>
</evidence>
<evidence type="ECO:0008006" key="4">
    <source>
        <dbReference type="Google" id="ProtNLM"/>
    </source>
</evidence>
<dbReference type="Gene3D" id="2.20.110.10">
    <property type="entry name" value="Histone H3 K4-specific methyltransferase SET7/9 N-terminal domain"/>
    <property type="match status" value="2"/>
</dbReference>
<dbReference type="PANTHER" id="PTHR43215">
    <property type="entry name" value="RADIAL SPOKE HEAD 1 HOMOLOG"/>
    <property type="match status" value="1"/>
</dbReference>
<proteinExistence type="predicted"/>
<organism evidence="3">
    <name type="scientific">Flagellimonas sp. MMG031</name>
    <dbReference type="NCBI Taxonomy" id="3158549"/>
    <lineage>
        <taxon>Bacteria</taxon>
        <taxon>Pseudomonadati</taxon>
        <taxon>Bacteroidota</taxon>
        <taxon>Flavobacteriia</taxon>
        <taxon>Flavobacteriales</taxon>
        <taxon>Flavobacteriaceae</taxon>
        <taxon>Flagellimonas</taxon>
    </lineage>
</organism>
<evidence type="ECO:0000256" key="1">
    <source>
        <dbReference type="ARBA" id="ARBA00022737"/>
    </source>
</evidence>
<keyword evidence="2" id="KW-0812">Transmembrane</keyword>
<dbReference type="PANTHER" id="PTHR43215:SF14">
    <property type="entry name" value="RADIAL SPOKE HEAD 1 HOMOLOG"/>
    <property type="match status" value="1"/>
</dbReference>
<feature type="transmembrane region" description="Helical" evidence="2">
    <location>
        <begin position="6"/>
        <end position="24"/>
    </location>
</feature>
<dbReference type="KEGG" id="fld:ABNE31_11520"/>
<reference evidence="3" key="1">
    <citation type="submission" date="2024-05" db="EMBL/GenBank/DDBJ databases">
        <title>Draft Genome Sequences of Flagellimonas sp. MMG031 and Marinobacter sp. MMG032 Isolated from the dinoflagellate Symbiodinium pilosum.</title>
        <authorList>
            <person name="Shikuma N.J."/>
            <person name="Farrell M.V."/>
        </authorList>
    </citation>
    <scope>NUCLEOTIDE SEQUENCE</scope>
    <source>
        <strain evidence="3">MMG031</strain>
    </source>
</reference>